<dbReference type="CDD" id="cd03139">
    <property type="entry name" value="GATase1_PfpI_2"/>
    <property type="match status" value="1"/>
</dbReference>
<feature type="signal peptide" evidence="1">
    <location>
        <begin position="1"/>
        <end position="17"/>
    </location>
</feature>
<gene>
    <name evidence="3" type="ORF">N7468_010431</name>
</gene>
<evidence type="ECO:0000259" key="2">
    <source>
        <dbReference type="Pfam" id="PF01965"/>
    </source>
</evidence>
<reference evidence="3" key="2">
    <citation type="journal article" date="2023" name="IMA Fungus">
        <title>Comparative genomic study of the Penicillium genus elucidates a diverse pangenome and 15 lateral gene transfer events.</title>
        <authorList>
            <person name="Petersen C."/>
            <person name="Sorensen T."/>
            <person name="Nielsen M.R."/>
            <person name="Sondergaard T.E."/>
            <person name="Sorensen J.L."/>
            <person name="Fitzpatrick D.A."/>
            <person name="Frisvad J.C."/>
            <person name="Nielsen K.L."/>
        </authorList>
    </citation>
    <scope>NUCLEOTIDE SEQUENCE</scope>
    <source>
        <strain evidence="3">IBT 19713</strain>
    </source>
</reference>
<dbReference type="EMBL" id="JAPQKS010000008">
    <property type="protein sequence ID" value="KAJ5217423.1"/>
    <property type="molecule type" value="Genomic_DNA"/>
</dbReference>
<evidence type="ECO:0000256" key="1">
    <source>
        <dbReference type="SAM" id="SignalP"/>
    </source>
</evidence>
<dbReference type="AlphaFoldDB" id="A0A9W9NCQ2"/>
<evidence type="ECO:0000313" key="4">
    <source>
        <dbReference type="Proteomes" id="UP001150941"/>
    </source>
</evidence>
<evidence type="ECO:0000313" key="3">
    <source>
        <dbReference type="EMBL" id="KAJ5217423.1"/>
    </source>
</evidence>
<dbReference type="PANTHER" id="PTHR43130">
    <property type="entry name" value="ARAC-FAMILY TRANSCRIPTIONAL REGULATOR"/>
    <property type="match status" value="1"/>
</dbReference>
<name>A0A9W9NCQ2_9EURO</name>
<organism evidence="3 4">
    <name type="scientific">Penicillium chermesinum</name>
    <dbReference type="NCBI Taxonomy" id="63820"/>
    <lineage>
        <taxon>Eukaryota</taxon>
        <taxon>Fungi</taxon>
        <taxon>Dikarya</taxon>
        <taxon>Ascomycota</taxon>
        <taxon>Pezizomycotina</taxon>
        <taxon>Eurotiomycetes</taxon>
        <taxon>Eurotiomycetidae</taxon>
        <taxon>Eurotiales</taxon>
        <taxon>Aspergillaceae</taxon>
        <taxon>Penicillium</taxon>
    </lineage>
</organism>
<dbReference type="Proteomes" id="UP001150941">
    <property type="component" value="Unassembled WGS sequence"/>
</dbReference>
<dbReference type="OrthoDB" id="543156at2759"/>
<protein>
    <recommendedName>
        <fullName evidence="2">DJ-1/PfpI domain-containing protein</fullName>
    </recommendedName>
</protein>
<dbReference type="SUPFAM" id="SSF52317">
    <property type="entry name" value="Class I glutamine amidotransferase-like"/>
    <property type="match status" value="1"/>
</dbReference>
<keyword evidence="1" id="KW-0732">Signal</keyword>
<dbReference type="PANTHER" id="PTHR43130:SF15">
    <property type="entry name" value="THIJ_PFPI FAMILY PROTEIN (AFU_ORTHOLOGUE AFUA_5G14240)"/>
    <property type="match status" value="1"/>
</dbReference>
<comment type="caution">
    <text evidence="3">The sequence shown here is derived from an EMBL/GenBank/DDBJ whole genome shotgun (WGS) entry which is preliminary data.</text>
</comment>
<keyword evidence="4" id="KW-1185">Reference proteome</keyword>
<feature type="chain" id="PRO_5040864713" description="DJ-1/PfpI domain-containing protein" evidence="1">
    <location>
        <begin position="18"/>
        <end position="212"/>
    </location>
</feature>
<dbReference type="InterPro" id="IPR002818">
    <property type="entry name" value="DJ-1/PfpI"/>
</dbReference>
<accession>A0A9W9NCQ2</accession>
<dbReference type="InterPro" id="IPR052158">
    <property type="entry name" value="INH-QAR"/>
</dbReference>
<dbReference type="InterPro" id="IPR029062">
    <property type="entry name" value="Class_I_gatase-like"/>
</dbReference>
<feature type="domain" description="DJ-1/PfpI" evidence="2">
    <location>
        <begin position="6"/>
        <end position="177"/>
    </location>
</feature>
<dbReference type="Gene3D" id="3.40.50.880">
    <property type="match status" value="1"/>
</dbReference>
<dbReference type="RefSeq" id="XP_058326294.1">
    <property type="nucleotide sequence ID" value="XM_058479726.1"/>
</dbReference>
<reference evidence="3" key="1">
    <citation type="submission" date="2022-11" db="EMBL/GenBank/DDBJ databases">
        <authorList>
            <person name="Petersen C."/>
        </authorList>
    </citation>
    <scope>NUCLEOTIDE SEQUENCE</scope>
    <source>
        <strain evidence="3">IBT 19713</strain>
    </source>
</reference>
<dbReference type="GeneID" id="83207030"/>
<proteinExistence type="predicted"/>
<sequence>MLKLGLILFEGFQALDAFGPLDCINVLSRTESVSLALLASTLEPVSTRPAGFPSSTGQHVVPTHTFAEAPDDLDVLLVPGGQGTRGSDAALLEAIAFIQKIYPRLQYLITVCTGAGLVARAGVLDGKKATTNKKAFTEITAWRPAVQWVSRARWVVDGNIWTSSGVSAGIDVTLAWIAEVYGEDKAQAIADGIEHIRQTNPAVDEFASLYGL</sequence>
<dbReference type="Pfam" id="PF01965">
    <property type="entry name" value="DJ-1_PfpI"/>
    <property type="match status" value="1"/>
</dbReference>